<dbReference type="PANTHER" id="PTHR31213">
    <property type="entry name" value="OS08G0374000 PROTEIN-RELATED"/>
    <property type="match status" value="1"/>
</dbReference>
<dbReference type="AlphaFoldDB" id="M5XJQ3"/>
<dbReference type="GO" id="GO:0038023">
    <property type="term" value="F:signaling receptor activity"/>
    <property type="evidence" value="ECO:0000318"/>
    <property type="project" value="GO_Central"/>
</dbReference>
<keyword evidence="5" id="KW-1185">Reference proteome</keyword>
<dbReference type="HOGENOM" id="CLU_2350644_0_0_1"/>
<evidence type="ECO:0000256" key="1">
    <source>
        <dbReference type="ARBA" id="ARBA00009744"/>
    </source>
</evidence>
<evidence type="ECO:0000256" key="3">
    <source>
        <dbReference type="ARBA" id="ARBA00023265"/>
    </source>
</evidence>
<dbReference type="OMA" id="FIDIDKC"/>
<dbReference type="GO" id="GO:0010427">
    <property type="term" value="F:abscisic acid binding"/>
    <property type="evidence" value="ECO:0000318"/>
    <property type="project" value="GO_Central"/>
</dbReference>
<organism evidence="4 5">
    <name type="scientific">Prunus persica</name>
    <name type="common">Peach</name>
    <name type="synonym">Amygdalus persica</name>
    <dbReference type="NCBI Taxonomy" id="3760"/>
    <lineage>
        <taxon>Eukaryota</taxon>
        <taxon>Viridiplantae</taxon>
        <taxon>Streptophyta</taxon>
        <taxon>Embryophyta</taxon>
        <taxon>Tracheophyta</taxon>
        <taxon>Spermatophyta</taxon>
        <taxon>Magnoliopsida</taxon>
        <taxon>eudicotyledons</taxon>
        <taxon>Gunneridae</taxon>
        <taxon>Pentapetalae</taxon>
        <taxon>rosids</taxon>
        <taxon>fabids</taxon>
        <taxon>Rosales</taxon>
        <taxon>Rosaceae</taxon>
        <taxon>Amygdaloideae</taxon>
        <taxon>Amygdaleae</taxon>
        <taxon>Prunus</taxon>
    </lineage>
</organism>
<gene>
    <name evidence="4" type="ORF">PRUPE_1G128100</name>
</gene>
<dbReference type="EMBL" id="CM007651">
    <property type="protein sequence ID" value="ONI28167.1"/>
    <property type="molecule type" value="Genomic_DNA"/>
</dbReference>
<evidence type="ECO:0000313" key="4">
    <source>
        <dbReference type="EMBL" id="ONI28167.1"/>
    </source>
</evidence>
<dbReference type="GO" id="GO:0009738">
    <property type="term" value="P:abscisic acid-activated signaling pathway"/>
    <property type="evidence" value="ECO:0000318"/>
    <property type="project" value="GO_Central"/>
</dbReference>
<dbReference type="Gramene" id="ONI28167">
    <property type="protein sequence ID" value="ONI28167"/>
    <property type="gene ID" value="PRUPE_1G128100"/>
</dbReference>
<dbReference type="GO" id="GO:0005634">
    <property type="term" value="C:nucleus"/>
    <property type="evidence" value="ECO:0000318"/>
    <property type="project" value="GO_Central"/>
</dbReference>
<dbReference type="InterPro" id="IPR023393">
    <property type="entry name" value="START-like_dom_sf"/>
</dbReference>
<keyword evidence="2" id="KW-0611">Plant defense</keyword>
<dbReference type="InterPro" id="IPR024949">
    <property type="entry name" value="Bet_v_I_allergen"/>
</dbReference>
<protein>
    <recommendedName>
        <fullName evidence="6">Bet v I/Major latex protein domain-containing protein</fullName>
    </recommendedName>
</protein>
<comment type="similarity">
    <text evidence="1">Belongs to the BetVI family.</text>
</comment>
<accession>M5XJQ3</accession>
<dbReference type="GO" id="GO:0005737">
    <property type="term" value="C:cytoplasm"/>
    <property type="evidence" value="ECO:0000318"/>
    <property type="project" value="GO_Central"/>
</dbReference>
<dbReference type="SUPFAM" id="SSF55961">
    <property type="entry name" value="Bet v1-like"/>
    <property type="match status" value="1"/>
</dbReference>
<dbReference type="GO" id="GO:0006952">
    <property type="term" value="P:defense response"/>
    <property type="evidence" value="ECO:0007669"/>
    <property type="project" value="UniProtKB-KW"/>
</dbReference>
<sequence length="97" mass="10793">MEELEPSTRLTLGNVCLLSTYIVCLSDKIEKISYEIKLVASAFCSADGGSIIKNTRSYHTKGDVEIKEEHVKAGKEKVHALFKIIETYLVANPDAYN</sequence>
<evidence type="ECO:0008006" key="6">
    <source>
        <dbReference type="Google" id="ProtNLM"/>
    </source>
</evidence>
<evidence type="ECO:0000256" key="2">
    <source>
        <dbReference type="ARBA" id="ARBA00022821"/>
    </source>
</evidence>
<reference evidence="4 5" key="1">
    <citation type="journal article" date="2013" name="Nat. Genet.">
        <title>The high-quality draft genome of peach (Prunus persica) identifies unique patterns of genetic diversity, domestication and genome evolution.</title>
        <authorList>
            <consortium name="International Peach Genome Initiative"/>
            <person name="Verde I."/>
            <person name="Abbott A.G."/>
            <person name="Scalabrin S."/>
            <person name="Jung S."/>
            <person name="Shu S."/>
            <person name="Marroni F."/>
            <person name="Zhebentyayeva T."/>
            <person name="Dettori M.T."/>
            <person name="Grimwood J."/>
            <person name="Cattonaro F."/>
            <person name="Zuccolo A."/>
            <person name="Rossini L."/>
            <person name="Jenkins J."/>
            <person name="Vendramin E."/>
            <person name="Meisel L.A."/>
            <person name="Decroocq V."/>
            <person name="Sosinski B."/>
            <person name="Prochnik S."/>
            <person name="Mitros T."/>
            <person name="Policriti A."/>
            <person name="Cipriani G."/>
            <person name="Dondini L."/>
            <person name="Ficklin S."/>
            <person name="Goodstein D.M."/>
            <person name="Xuan P."/>
            <person name="Del Fabbro C."/>
            <person name="Aramini V."/>
            <person name="Copetti D."/>
            <person name="Gonzalez S."/>
            <person name="Horner D.S."/>
            <person name="Falchi R."/>
            <person name="Lucas S."/>
            <person name="Mica E."/>
            <person name="Maldonado J."/>
            <person name="Lazzari B."/>
            <person name="Bielenberg D."/>
            <person name="Pirona R."/>
            <person name="Miculan M."/>
            <person name="Barakat A."/>
            <person name="Testolin R."/>
            <person name="Stella A."/>
            <person name="Tartarini S."/>
            <person name="Tonutti P."/>
            <person name="Arus P."/>
            <person name="Orellana A."/>
            <person name="Wells C."/>
            <person name="Main D."/>
            <person name="Vizzotto G."/>
            <person name="Silva H."/>
            <person name="Salamini F."/>
            <person name="Schmutz J."/>
            <person name="Morgante M."/>
            <person name="Rokhsar D.S."/>
        </authorList>
    </citation>
    <scope>NUCLEOTIDE SEQUENCE [LARGE SCALE GENOMIC DNA]</scope>
    <source>
        <strain evidence="5">cv. Nemared</strain>
    </source>
</reference>
<dbReference type="KEGG" id="pper:18792124"/>
<name>M5XJQ3_PRUPE</name>
<dbReference type="GO" id="GO:0004864">
    <property type="term" value="F:protein phosphatase inhibitor activity"/>
    <property type="evidence" value="ECO:0000318"/>
    <property type="project" value="GO_Central"/>
</dbReference>
<keyword evidence="3" id="KW-0568">Pathogenesis-related protein</keyword>
<dbReference type="PANTHER" id="PTHR31213:SF55">
    <property type="entry name" value="STRESS-INDUCED PROTEIN SAM22"/>
    <property type="match status" value="1"/>
</dbReference>
<dbReference type="InterPro" id="IPR050279">
    <property type="entry name" value="Plant_def-hormone_signal"/>
</dbReference>
<proteinExistence type="inferred from homology"/>
<evidence type="ECO:0000313" key="5">
    <source>
        <dbReference type="Proteomes" id="UP000006882"/>
    </source>
</evidence>
<dbReference type="Proteomes" id="UP000006882">
    <property type="component" value="Chromosome G1"/>
</dbReference>
<dbReference type="FunFam" id="3.30.530.20:FF:000007">
    <property type="entry name" value="Major pollen allergen Bet v 1-A"/>
    <property type="match status" value="1"/>
</dbReference>
<dbReference type="Gene3D" id="3.30.530.20">
    <property type="match status" value="1"/>
</dbReference>
<dbReference type="PRINTS" id="PR00634">
    <property type="entry name" value="BETALLERGEN"/>
</dbReference>